<dbReference type="Gene3D" id="1.10.3680.10">
    <property type="entry name" value="TerB-like"/>
    <property type="match status" value="1"/>
</dbReference>
<dbReference type="CDD" id="cd06257">
    <property type="entry name" value="DnaJ"/>
    <property type="match status" value="1"/>
</dbReference>
<evidence type="ECO:0000256" key="3">
    <source>
        <dbReference type="ARBA" id="ARBA00022692"/>
    </source>
</evidence>
<dbReference type="CDD" id="cd07316">
    <property type="entry name" value="terB_like_DjlA"/>
    <property type="match status" value="1"/>
</dbReference>
<dbReference type="Pfam" id="PF05099">
    <property type="entry name" value="TerB"/>
    <property type="match status" value="1"/>
</dbReference>
<dbReference type="SMART" id="SM00271">
    <property type="entry name" value="DnaJ"/>
    <property type="match status" value="1"/>
</dbReference>
<evidence type="ECO:0000256" key="4">
    <source>
        <dbReference type="ARBA" id="ARBA00022989"/>
    </source>
</evidence>
<keyword evidence="4 7" id="KW-1133">Transmembrane helix</keyword>
<dbReference type="KEGG" id="lsd:EMK97_15050"/>
<dbReference type="OrthoDB" id="9782583at2"/>
<dbReference type="NCBIfam" id="NF006948">
    <property type="entry name" value="PRK09430.1"/>
    <property type="match status" value="1"/>
</dbReference>
<dbReference type="InterPro" id="IPR001623">
    <property type="entry name" value="DnaJ_domain"/>
</dbReference>
<feature type="topological domain" description="Periplasmic" evidence="7">
    <location>
        <begin position="1"/>
        <end position="6"/>
    </location>
</feature>
<dbReference type="EMBL" id="CP034759">
    <property type="protein sequence ID" value="QBG36944.1"/>
    <property type="molecule type" value="Genomic_DNA"/>
</dbReference>
<evidence type="ECO:0000256" key="5">
    <source>
        <dbReference type="ARBA" id="ARBA00023136"/>
    </source>
</evidence>
<gene>
    <name evidence="7 10" type="primary">djlA</name>
    <name evidence="10" type="ORF">EMK97_15050</name>
</gene>
<keyword evidence="1 7" id="KW-1003">Cell membrane</keyword>
<dbReference type="Proteomes" id="UP000290244">
    <property type="component" value="Chromosome"/>
</dbReference>
<proteinExistence type="inferred from homology"/>
<dbReference type="PANTHER" id="PTHR24074">
    <property type="entry name" value="CO-CHAPERONE PROTEIN DJLA"/>
    <property type="match status" value="1"/>
</dbReference>
<sequence length="272" mass="30406">MRFWGKILGFIFGFMLSKTIIGALIGTWLGHLFDKGRGFDFDGIAAGKEDDVSRQAAFFYTTFSVMGNVAKAKGQVTSHEIAFASAYMNKLGLTNELKQQAQDAFREGKSLNFPLKERLRKFKRLMGNRHDLLLMFLEIQIQVAFSDGQLDKHERAVLHTIAKYLGYSARELDNLLEMIIAGAAFHQQGGQSYGHSSSAPASATQLESAYKVLGVSKEAPMKDIKKAYKKLMSQHHPDKLIAKGLPPEMMESAKQKTQDIQAAYDLINKHNK</sequence>
<dbReference type="InterPro" id="IPR007791">
    <property type="entry name" value="DjlA_N"/>
</dbReference>
<dbReference type="Gene3D" id="1.10.287.110">
    <property type="entry name" value="DnaJ domain"/>
    <property type="match status" value="1"/>
</dbReference>
<feature type="topological domain" description="Cytoplasmic" evidence="7">
    <location>
        <begin position="32"/>
        <end position="272"/>
    </location>
</feature>
<dbReference type="InterPro" id="IPR023749">
    <property type="entry name" value="DjlA"/>
</dbReference>
<keyword evidence="3 7" id="KW-0812">Transmembrane</keyword>
<evidence type="ECO:0000313" key="11">
    <source>
        <dbReference type="Proteomes" id="UP000290244"/>
    </source>
</evidence>
<feature type="domain" description="J" evidence="9">
    <location>
        <begin position="208"/>
        <end position="272"/>
    </location>
</feature>
<evidence type="ECO:0000256" key="1">
    <source>
        <dbReference type="ARBA" id="ARBA00022475"/>
    </source>
</evidence>
<reference evidence="10 11" key="1">
    <citation type="submission" date="2018-12" db="EMBL/GenBank/DDBJ databases">
        <title>Complete genome of Litorilituus sediminis.</title>
        <authorList>
            <person name="Liu A."/>
            <person name="Rong J."/>
        </authorList>
    </citation>
    <scope>NUCLEOTIDE SEQUENCE [LARGE SCALE GENOMIC DNA]</scope>
    <source>
        <strain evidence="10 11">JCM 17549</strain>
    </source>
</reference>
<protein>
    <recommendedName>
        <fullName evidence="7">Co-chaperone protein DjlA</fullName>
    </recommendedName>
</protein>
<dbReference type="PROSITE" id="PS50076">
    <property type="entry name" value="DNAJ_2"/>
    <property type="match status" value="1"/>
</dbReference>
<keyword evidence="6 7" id="KW-0143">Chaperone</keyword>
<accession>A0A4P6P645</accession>
<evidence type="ECO:0000256" key="8">
    <source>
        <dbReference type="SAM" id="Phobius"/>
    </source>
</evidence>
<evidence type="ECO:0000313" key="10">
    <source>
        <dbReference type="EMBL" id="QBG36944.1"/>
    </source>
</evidence>
<evidence type="ECO:0000256" key="2">
    <source>
        <dbReference type="ARBA" id="ARBA00022519"/>
    </source>
</evidence>
<organism evidence="10 11">
    <name type="scientific">Litorilituus sediminis</name>
    <dbReference type="NCBI Taxonomy" id="718192"/>
    <lineage>
        <taxon>Bacteria</taxon>
        <taxon>Pseudomonadati</taxon>
        <taxon>Pseudomonadota</taxon>
        <taxon>Gammaproteobacteria</taxon>
        <taxon>Alteromonadales</taxon>
        <taxon>Colwelliaceae</taxon>
        <taxon>Litorilituus</taxon>
    </lineage>
</organism>
<comment type="domain">
    <text evidence="7">The transmembrane domain is a dimerization domain.</text>
</comment>
<evidence type="ECO:0000259" key="9">
    <source>
        <dbReference type="PROSITE" id="PS50076"/>
    </source>
</evidence>
<dbReference type="PRINTS" id="PR00625">
    <property type="entry name" value="JDOMAIN"/>
</dbReference>
<dbReference type="InterPro" id="IPR036869">
    <property type="entry name" value="J_dom_sf"/>
</dbReference>
<dbReference type="InterPro" id="IPR050817">
    <property type="entry name" value="DjlA_DnaK_co-chaperone"/>
</dbReference>
<comment type="subcellular location">
    <subcellularLocation>
        <location evidence="7">Cell inner membrane</location>
        <topology evidence="7">Single-pass type III membrane protein</topology>
    </subcellularLocation>
</comment>
<dbReference type="SUPFAM" id="SSF46565">
    <property type="entry name" value="Chaperone J-domain"/>
    <property type="match status" value="1"/>
</dbReference>
<keyword evidence="5 7" id="KW-0472">Membrane</keyword>
<dbReference type="GO" id="GO:0005886">
    <property type="term" value="C:plasma membrane"/>
    <property type="evidence" value="ECO:0007669"/>
    <property type="project" value="UniProtKB-SubCell"/>
</dbReference>
<keyword evidence="11" id="KW-1185">Reference proteome</keyword>
<dbReference type="InterPro" id="IPR029024">
    <property type="entry name" value="TerB-like"/>
</dbReference>
<evidence type="ECO:0000256" key="7">
    <source>
        <dbReference type="HAMAP-Rule" id="MF_01153"/>
    </source>
</evidence>
<feature type="transmembrane region" description="Helical" evidence="8">
    <location>
        <begin position="7"/>
        <end position="29"/>
    </location>
</feature>
<name>A0A4P6P645_9GAMM</name>
<dbReference type="AlphaFoldDB" id="A0A4P6P645"/>
<dbReference type="Pfam" id="PF00226">
    <property type="entry name" value="DnaJ"/>
    <property type="match status" value="1"/>
</dbReference>
<evidence type="ECO:0000256" key="6">
    <source>
        <dbReference type="ARBA" id="ARBA00023186"/>
    </source>
</evidence>
<dbReference type="HAMAP" id="MF_01153">
    <property type="entry name" value="DjlA"/>
    <property type="match status" value="1"/>
</dbReference>
<dbReference type="RefSeq" id="WP_130603576.1">
    <property type="nucleotide sequence ID" value="NZ_CP034759.1"/>
</dbReference>
<comment type="function">
    <text evidence="7">Regulatory DnaK co-chaperone. Direct interaction between DnaK and DjlA is needed for the induction of the wcaABCDE operon, involved in the synthesis of a colanic acid polysaccharide capsule, possibly through activation of the RcsB/RcsC phosphotransfer signaling pathway. The colanic acid capsule may help the bacterium survive conditions outside the host.</text>
</comment>
<dbReference type="GO" id="GO:0051087">
    <property type="term" value="F:protein-folding chaperone binding"/>
    <property type="evidence" value="ECO:0007669"/>
    <property type="project" value="InterPro"/>
</dbReference>
<keyword evidence="2 7" id="KW-0997">Cell inner membrane</keyword>
<comment type="subunit">
    <text evidence="7">Homodimer.</text>
</comment>